<comment type="caution">
    <text evidence="4">The sequence shown here is derived from an EMBL/GenBank/DDBJ whole genome shotgun (WGS) entry which is preliminary data.</text>
</comment>
<evidence type="ECO:0000313" key="5">
    <source>
        <dbReference type="Proteomes" id="UP001154860"/>
    </source>
</evidence>
<dbReference type="SMART" id="SM00448">
    <property type="entry name" value="REC"/>
    <property type="match status" value="1"/>
</dbReference>
<dbReference type="InterPro" id="IPR001789">
    <property type="entry name" value="Sig_transdc_resp-reg_receiver"/>
</dbReference>
<proteinExistence type="predicted"/>
<evidence type="ECO:0000313" key="4">
    <source>
        <dbReference type="EMBL" id="MBN2975695.1"/>
    </source>
</evidence>
<feature type="domain" description="Response regulatory" evidence="3">
    <location>
        <begin position="3"/>
        <end position="119"/>
    </location>
</feature>
<sequence>MATILIVEDNEANMRLARLLLVTAGHSVLWAADAETGLAMAREQKPALILMDIQLPGMDGLAATRLLKQDPHTTHIPVIALTAMAMKEDREKTRLAGCDAYVIKPLRYKELYQVIDTLLNPTLTPPV</sequence>
<dbReference type="Proteomes" id="UP001154860">
    <property type="component" value="Unassembled WGS sequence"/>
</dbReference>
<dbReference type="CDD" id="cd17548">
    <property type="entry name" value="REC_DivK-like"/>
    <property type="match status" value="1"/>
</dbReference>
<dbReference type="GO" id="GO:0000160">
    <property type="term" value="P:phosphorelay signal transduction system"/>
    <property type="evidence" value="ECO:0007669"/>
    <property type="project" value="InterPro"/>
</dbReference>
<dbReference type="InterPro" id="IPR011006">
    <property type="entry name" value="CheY-like_superfamily"/>
</dbReference>
<reference evidence="4 5" key="2">
    <citation type="journal article" date="2023" name="Plant Pathol.">
        <title>Dismantling and reorganizing Pseudomonas marginalis sensu#lato.</title>
        <authorList>
            <person name="Sawada H."/>
            <person name="Fujikawa T."/>
            <person name="Satou M."/>
        </authorList>
    </citation>
    <scope>NUCLEOTIDE SEQUENCE [LARGE SCALE GENOMIC DNA]</scope>
    <source>
        <strain evidence="4 5">MAFF 301381</strain>
    </source>
</reference>
<dbReference type="AlphaFoldDB" id="A0A9X1C558"/>
<protein>
    <submittedName>
        <fullName evidence="4">Response regulator</fullName>
    </submittedName>
</protein>
<evidence type="ECO:0000259" key="3">
    <source>
        <dbReference type="PROSITE" id="PS50110"/>
    </source>
</evidence>
<dbReference type="SUPFAM" id="SSF52172">
    <property type="entry name" value="CheY-like"/>
    <property type="match status" value="1"/>
</dbReference>
<organism evidence="4 5">
    <name type="scientific">Pseudomonas lactucae</name>
    <dbReference type="NCBI Taxonomy" id="2813360"/>
    <lineage>
        <taxon>Bacteria</taxon>
        <taxon>Pseudomonadati</taxon>
        <taxon>Pseudomonadota</taxon>
        <taxon>Gammaproteobacteria</taxon>
        <taxon>Pseudomonadales</taxon>
        <taxon>Pseudomonadaceae</taxon>
        <taxon>Pseudomonas</taxon>
    </lineage>
</organism>
<keyword evidence="5" id="KW-1185">Reference proteome</keyword>
<dbReference type="Pfam" id="PF00072">
    <property type="entry name" value="Response_reg"/>
    <property type="match status" value="1"/>
</dbReference>
<dbReference type="Gene3D" id="3.40.50.2300">
    <property type="match status" value="1"/>
</dbReference>
<dbReference type="PANTHER" id="PTHR45339">
    <property type="entry name" value="HYBRID SIGNAL TRANSDUCTION HISTIDINE KINASE J"/>
    <property type="match status" value="1"/>
</dbReference>
<evidence type="ECO:0000256" key="2">
    <source>
        <dbReference type="PROSITE-ProRule" id="PRU00169"/>
    </source>
</evidence>
<gene>
    <name evidence="4" type="ORF">JWR99_06740</name>
</gene>
<accession>A0A9X1C558</accession>
<name>A0A9X1C558_9PSED</name>
<dbReference type="PROSITE" id="PS50110">
    <property type="entry name" value="RESPONSE_REGULATORY"/>
    <property type="match status" value="1"/>
</dbReference>
<dbReference type="RefSeq" id="WP_078733270.1">
    <property type="nucleotide sequence ID" value="NZ_JAFHKI010000138.1"/>
</dbReference>
<feature type="modified residue" description="4-aspartylphosphate" evidence="2">
    <location>
        <position position="52"/>
    </location>
</feature>
<dbReference type="PANTHER" id="PTHR45339:SF3">
    <property type="entry name" value="HISTIDINE KINASE"/>
    <property type="match status" value="1"/>
</dbReference>
<reference evidence="4 5" key="1">
    <citation type="journal article" date="2021" name="Int. J. Syst. Evol. Microbiol.">
        <title>Pseudomonas lactucae sp. nov., a pathogen causing bacterial rot of lettuce in Japan.</title>
        <authorList>
            <person name="Sawada H."/>
            <person name="Fujikawa T."/>
            <person name="Satou M."/>
        </authorList>
    </citation>
    <scope>NUCLEOTIDE SEQUENCE [LARGE SCALE GENOMIC DNA]</scope>
    <source>
        <strain evidence="4 5">MAFF 301381</strain>
    </source>
</reference>
<evidence type="ECO:0000256" key="1">
    <source>
        <dbReference type="ARBA" id="ARBA00022553"/>
    </source>
</evidence>
<dbReference type="EMBL" id="JAFHKJ010000026">
    <property type="protein sequence ID" value="MBN2975695.1"/>
    <property type="molecule type" value="Genomic_DNA"/>
</dbReference>
<keyword evidence="1 2" id="KW-0597">Phosphoprotein</keyword>